<dbReference type="EMBL" id="NTFS01000005">
    <property type="protein sequence ID" value="PAX60601.1"/>
    <property type="molecule type" value="Genomic_DNA"/>
</dbReference>
<organism evidence="2 3">
    <name type="scientific">Brunnivagina elsteri CCALA 953</name>
    <dbReference type="NCBI Taxonomy" id="987040"/>
    <lineage>
        <taxon>Bacteria</taxon>
        <taxon>Bacillati</taxon>
        <taxon>Cyanobacteriota</taxon>
        <taxon>Cyanophyceae</taxon>
        <taxon>Nostocales</taxon>
        <taxon>Calotrichaceae</taxon>
        <taxon>Brunnivagina</taxon>
    </lineage>
</organism>
<feature type="chain" id="PRO_5013262994" description="Alpha/beta hydrolase" evidence="1">
    <location>
        <begin position="41"/>
        <end position="174"/>
    </location>
</feature>
<evidence type="ECO:0000313" key="3">
    <source>
        <dbReference type="Proteomes" id="UP000218238"/>
    </source>
</evidence>
<comment type="caution">
    <text evidence="2">The sequence shown here is derived from an EMBL/GenBank/DDBJ whole genome shotgun (WGS) entry which is preliminary data.</text>
</comment>
<proteinExistence type="predicted"/>
<gene>
    <name evidence="2" type="ORF">CK510_01060</name>
</gene>
<dbReference type="RefSeq" id="WP_095719913.1">
    <property type="nucleotide sequence ID" value="NZ_NTFS01000005.1"/>
</dbReference>
<dbReference type="AlphaFoldDB" id="A0A2A2TQ05"/>
<dbReference type="Proteomes" id="UP000218238">
    <property type="component" value="Unassembled WGS sequence"/>
</dbReference>
<feature type="signal peptide" evidence="1">
    <location>
        <begin position="1"/>
        <end position="40"/>
    </location>
</feature>
<sequence length="174" mass="19976">MLQSMFSSKLSSRTSNLIFLALGVSATLTATLTMTSPASAQSSTIIYQRTTTYDNYHEPSVIYQHTQTSERDFQPYVTNFIYGSPISTPFPVNPYNGQIIQGNDNFYHNSYSQRRVIIQPRVRRYIKDTTLINPIFFNPNIRNSTIINPRILNPHHHYYGNPVHRNSGTIFIQP</sequence>
<protein>
    <recommendedName>
        <fullName evidence="4">Alpha/beta hydrolase</fullName>
    </recommendedName>
</protein>
<evidence type="ECO:0000256" key="1">
    <source>
        <dbReference type="SAM" id="SignalP"/>
    </source>
</evidence>
<accession>A0A2A2TQ05</accession>
<reference evidence="2 3" key="1">
    <citation type="submission" date="2017-08" db="EMBL/GenBank/DDBJ databases">
        <title>Draft genome sequence of filamentous cyanobacterium Calothrix elsteri CCALA 953.</title>
        <authorList>
            <person name="Gagunashvili A.N."/>
            <person name="Elster J."/>
            <person name="Andresson O.S."/>
        </authorList>
    </citation>
    <scope>NUCLEOTIDE SEQUENCE [LARGE SCALE GENOMIC DNA]</scope>
    <source>
        <strain evidence="2 3">CCALA 953</strain>
    </source>
</reference>
<keyword evidence="3" id="KW-1185">Reference proteome</keyword>
<name>A0A2A2TQ05_9CYAN</name>
<evidence type="ECO:0008006" key="4">
    <source>
        <dbReference type="Google" id="ProtNLM"/>
    </source>
</evidence>
<keyword evidence="1" id="KW-0732">Signal</keyword>
<evidence type="ECO:0000313" key="2">
    <source>
        <dbReference type="EMBL" id="PAX60601.1"/>
    </source>
</evidence>
<dbReference type="OrthoDB" id="531681at2"/>